<dbReference type="Gene3D" id="3.40.50.410">
    <property type="entry name" value="von Willebrand factor, type A domain"/>
    <property type="match status" value="1"/>
</dbReference>
<dbReference type="InterPro" id="IPR057085">
    <property type="entry name" value="Ig_Irg-7"/>
</dbReference>
<organism evidence="6 7">
    <name type="scientific">Trichostrongylus colubriformis</name>
    <name type="common">Black scour worm</name>
    <dbReference type="NCBI Taxonomy" id="6319"/>
    <lineage>
        <taxon>Eukaryota</taxon>
        <taxon>Metazoa</taxon>
        <taxon>Ecdysozoa</taxon>
        <taxon>Nematoda</taxon>
        <taxon>Chromadorea</taxon>
        <taxon>Rhabditida</taxon>
        <taxon>Rhabditina</taxon>
        <taxon>Rhabditomorpha</taxon>
        <taxon>Strongyloidea</taxon>
        <taxon>Trichostrongylidae</taxon>
        <taxon>Trichostrongylus</taxon>
    </lineage>
</organism>
<dbReference type="EMBL" id="WIXE01007588">
    <property type="protein sequence ID" value="KAK5980307.1"/>
    <property type="molecule type" value="Genomic_DNA"/>
</dbReference>
<feature type="domain" description="EGF-like" evidence="3">
    <location>
        <begin position="714"/>
        <end position="748"/>
    </location>
</feature>
<feature type="compositionally biased region" description="Low complexity" evidence="2">
    <location>
        <begin position="1143"/>
        <end position="1157"/>
    </location>
</feature>
<dbReference type="SUPFAM" id="SSF53300">
    <property type="entry name" value="vWA-like"/>
    <property type="match status" value="1"/>
</dbReference>
<feature type="domain" description="EGF-like" evidence="3">
    <location>
        <begin position="297"/>
        <end position="331"/>
    </location>
</feature>
<dbReference type="Gene3D" id="2.10.25.10">
    <property type="entry name" value="Laminin"/>
    <property type="match status" value="1"/>
</dbReference>
<dbReference type="PROSITE" id="PS01186">
    <property type="entry name" value="EGF_2"/>
    <property type="match status" value="2"/>
</dbReference>
<dbReference type="SMART" id="SM00327">
    <property type="entry name" value="VWA"/>
    <property type="match status" value="1"/>
</dbReference>
<name>A0AAN8FT64_TRICO</name>
<evidence type="ECO:0000259" key="5">
    <source>
        <dbReference type="PROSITE" id="PS50234"/>
    </source>
</evidence>
<evidence type="ECO:0000313" key="6">
    <source>
        <dbReference type="EMBL" id="KAK5980307.1"/>
    </source>
</evidence>
<feature type="domain" description="C-type lectin" evidence="4">
    <location>
        <begin position="458"/>
        <end position="554"/>
    </location>
</feature>
<dbReference type="Pfam" id="PF24415">
    <property type="entry name" value="Ig_Irg-7"/>
    <property type="match status" value="1"/>
</dbReference>
<feature type="region of interest" description="Disordered" evidence="2">
    <location>
        <begin position="1131"/>
        <end position="1157"/>
    </location>
</feature>
<evidence type="ECO:0000259" key="3">
    <source>
        <dbReference type="PROSITE" id="PS50026"/>
    </source>
</evidence>
<dbReference type="PANTHER" id="PTHR47324:SF1">
    <property type="entry name" value="EGF-LIKE DOMAIN-CONTAINING PROTEIN-RELATED"/>
    <property type="match status" value="1"/>
</dbReference>
<dbReference type="InterPro" id="IPR053295">
    <property type="entry name" value="Innate_immunity_reg"/>
</dbReference>
<evidence type="ECO:0000259" key="4">
    <source>
        <dbReference type="PROSITE" id="PS50041"/>
    </source>
</evidence>
<feature type="domain" description="VWFA" evidence="5">
    <location>
        <begin position="1167"/>
        <end position="1348"/>
    </location>
</feature>
<dbReference type="Pfam" id="PF00092">
    <property type="entry name" value="VWA"/>
    <property type="match status" value="1"/>
</dbReference>
<dbReference type="PROSITE" id="PS50234">
    <property type="entry name" value="VWFA"/>
    <property type="match status" value="1"/>
</dbReference>
<dbReference type="InterPro" id="IPR016187">
    <property type="entry name" value="CTDL_fold"/>
</dbReference>
<sequence length="1365" mass="151229">MDVHLGEMDWSSRGNLNFLLQSSATAIPYLQLASLRDHRCVTERCGQNGNGLSCGLLFESSVELHLFGTDTHLWLHDVHREYRLSCHGFVSKADWRDDVLSSYTKHFRLPENLSLVLTTPDGDLASYDNVYDDGTNYIWTKNGPHIGNWLISIWTSDQTLGCNYKVLQKSYHNQVSLSDQFDLFWAISPRIDSDETLLQPQYRMDRSIVMHLTNYALNAKPERVQTFLSIRAIRNNRPVTVYNSNGIWRDGCSYQFYFPSMTCQIPNEILYFNFFVLDSLGFTVQRAGVMYCVYEQPTPQPPPHQCQNGGIINPANTTCFCPPGFTGTYCQQIMCYNGGTPAGESCQCPTGWTGMFCELAKCVSKGVSPEYLRTNLDMVFVLELTQQAHAQALRLIPLQYSSGIVFSQYKSDCVDPMQVNKTGLSGNEQPSMSVLSDPITGWDILEIRKKCDPGWDEVQQYCIRFVLPQYTQSDAQQFCHDAGGSLVDDLSEVKHSYLQGEAAGFNFWLGLSNPNNTGYVWDSPDGTPPLPKHRYDPDHRPNVIGDLDLPAGKWYVTVQVASNTQRSCFVQARVQSDLQIVPGFVTTVTGDQPDNDPVQDSPNNRLITYIHSLDNAHRSPILTHALLNDAANGTFYNAVTYSQRAQCSYPWQTQSFSCPNSAAYDNEFTITHMGEDEYGNLFQRVTYGHCDRETITCNGGVRWQGLCICTEYWTGKQCNIPICVNGGALSPDYRRCDCSEGYAGEHCEFELCTTKTPITFSPDAKTFVLIVETTFRNQPMINALVANLSAIVNGATQDTQWFSNYALVTYDCKALRTALSSRYVQAPNSEVFAVTSAGISDQKVRDGDVELISNAQAHFTYVYNSASDCGTIPYDDSFPQTTRLAYSSSGNVLLVAVSDFSQMFSVYLPTLYGSYALTNPTGHQGFTCSTPNDWYVEVDFATTRIYVTTSVNYGTLGVVNPLKEDIVPTILYKTKDTQFYEIDVDRLPGIYTLSLTSPGECFVHVFATGGAKVYYEFAETSSVDPTASHIDGYNGSPEVGVSNVLTLHVDAAPGTALKQIELFDPDTLQVVLRSPLYQRMNCSFEYYSDPFTCTSEAIAMFVYGEDDRRQPFRRQELTYCSSAINSTPTATSLLPTNSWSSQPPTATSLLPTGSPTTTPAPPPISFDVVILIDVRQSASTRYDDMSQFVSTLLSAYEVSQSYTRVGVVPVFGNAALGPMVTASLNAIDSMVVLKSYLAQNKEYNDFASQGQALAQALYTAINPNFKRAGYRSDITNHLILYITASSGFTDQPQMVAQQVLQSGDYGIVTVGYGPLVTDLPGMQTIAGGEACSFYGADLPSLLAQLDPVRMLISTADTNGGKYCGN</sequence>
<comment type="caution">
    <text evidence="6">The sequence shown here is derived from an EMBL/GenBank/DDBJ whole genome shotgun (WGS) entry which is preliminary data.</text>
</comment>
<dbReference type="PROSITE" id="PS50026">
    <property type="entry name" value="EGF_3"/>
    <property type="match status" value="2"/>
</dbReference>
<dbReference type="InterPro" id="IPR006582">
    <property type="entry name" value="MD_domain"/>
</dbReference>
<dbReference type="PANTHER" id="PTHR47324">
    <property type="entry name" value="PROTEIN IRG-7-RELATED"/>
    <property type="match status" value="1"/>
</dbReference>
<dbReference type="SMART" id="SM00604">
    <property type="entry name" value="MD"/>
    <property type="match status" value="2"/>
</dbReference>
<protein>
    <submittedName>
        <fullName evidence="6">Uncharacterized protein</fullName>
    </submittedName>
</protein>
<feature type="disulfide bond" evidence="1">
    <location>
        <begin position="738"/>
        <end position="747"/>
    </location>
</feature>
<accession>A0AAN8FT64</accession>
<evidence type="ECO:0000256" key="2">
    <source>
        <dbReference type="SAM" id="MobiDB-lite"/>
    </source>
</evidence>
<keyword evidence="1" id="KW-0245">EGF-like domain</keyword>
<dbReference type="PROSITE" id="PS00022">
    <property type="entry name" value="EGF_1"/>
    <property type="match status" value="2"/>
</dbReference>
<comment type="caution">
    <text evidence="1">Lacks conserved residue(s) required for the propagation of feature annotation.</text>
</comment>
<dbReference type="SUPFAM" id="SSF56436">
    <property type="entry name" value="C-type lectin-like"/>
    <property type="match status" value="1"/>
</dbReference>
<dbReference type="InterPro" id="IPR016186">
    <property type="entry name" value="C-type_lectin-like/link_sf"/>
</dbReference>
<dbReference type="Pfam" id="PF00059">
    <property type="entry name" value="Lectin_C"/>
    <property type="match status" value="1"/>
</dbReference>
<dbReference type="CDD" id="cd00037">
    <property type="entry name" value="CLECT"/>
    <property type="match status" value="1"/>
</dbReference>
<dbReference type="Proteomes" id="UP001331761">
    <property type="component" value="Unassembled WGS sequence"/>
</dbReference>
<dbReference type="InterPro" id="IPR036465">
    <property type="entry name" value="vWFA_dom_sf"/>
</dbReference>
<dbReference type="InterPro" id="IPR002035">
    <property type="entry name" value="VWF_A"/>
</dbReference>
<reference evidence="6 7" key="1">
    <citation type="submission" date="2019-10" db="EMBL/GenBank/DDBJ databases">
        <title>Assembly and Annotation for the nematode Trichostrongylus colubriformis.</title>
        <authorList>
            <person name="Martin J."/>
        </authorList>
    </citation>
    <scope>NUCLEOTIDE SEQUENCE [LARGE SCALE GENOMIC DNA]</scope>
    <source>
        <strain evidence="6">G859</strain>
        <tissue evidence="6">Whole worm</tissue>
    </source>
</reference>
<evidence type="ECO:0000313" key="7">
    <source>
        <dbReference type="Proteomes" id="UP001331761"/>
    </source>
</evidence>
<dbReference type="Gene3D" id="3.10.100.10">
    <property type="entry name" value="Mannose-Binding Protein A, subunit A"/>
    <property type="match status" value="1"/>
</dbReference>
<feature type="disulfide bond" evidence="1">
    <location>
        <begin position="321"/>
        <end position="330"/>
    </location>
</feature>
<feature type="compositionally biased region" description="Polar residues" evidence="2">
    <location>
        <begin position="1131"/>
        <end position="1142"/>
    </location>
</feature>
<keyword evidence="1" id="KW-1015">Disulfide bond</keyword>
<dbReference type="InterPro" id="IPR000742">
    <property type="entry name" value="EGF"/>
</dbReference>
<dbReference type="InterPro" id="IPR001304">
    <property type="entry name" value="C-type_lectin-like"/>
</dbReference>
<dbReference type="PROSITE" id="PS50041">
    <property type="entry name" value="C_TYPE_LECTIN_2"/>
    <property type="match status" value="1"/>
</dbReference>
<dbReference type="SMART" id="SM00181">
    <property type="entry name" value="EGF"/>
    <property type="match status" value="2"/>
</dbReference>
<proteinExistence type="predicted"/>
<gene>
    <name evidence="6" type="ORF">GCK32_003606</name>
</gene>
<evidence type="ECO:0000256" key="1">
    <source>
        <dbReference type="PROSITE-ProRule" id="PRU00076"/>
    </source>
</evidence>
<keyword evidence="7" id="KW-1185">Reference proteome</keyword>
<dbReference type="SMART" id="SM00034">
    <property type="entry name" value="CLECT"/>
    <property type="match status" value="1"/>
</dbReference>